<dbReference type="InterPro" id="IPR002478">
    <property type="entry name" value="PUA"/>
</dbReference>
<keyword evidence="6" id="KW-1185">Reference proteome</keyword>
<sequence>MFKKFSFSENIAGQSQLKSSVQRNVRTKLSEQYPTIETVLEELLPKKTPIIQIKGHEHITFLSVNGEILFFQHFDGPFFPTLALLHKYPDMLPKLQVDRGAIKFVLSGANIMCPGLTSKGARMDTDLPAGSVVAIMAEGKENALAIGYLKMSTQDIKLINKGIGVDNIHYLTDPLWSQVIHLQTERTWTINSYIMKLIAITVCLAFCAHLVAALPANTGIHSNAEIAPQDKAVDDVSAEAVIPKKHHHHDDDDDDNDDDDDDDDKHHKHDDDDDDGDKDGDDKKDKEEEEEGKKQLTEEELEEQARINALLEEEEKEALEKEQEEEREAAAKAKKVVKPEV</sequence>
<dbReference type="EMBL" id="BAABUK010000007">
    <property type="protein sequence ID" value="GAA5810257.1"/>
    <property type="molecule type" value="Genomic_DNA"/>
</dbReference>
<dbReference type="CDD" id="cd21155">
    <property type="entry name" value="PUA_MCTS-1-like"/>
    <property type="match status" value="1"/>
</dbReference>
<keyword evidence="2" id="KW-0963">Cytoplasm</keyword>
<evidence type="ECO:0000256" key="1">
    <source>
        <dbReference type="ARBA" id="ARBA00004496"/>
    </source>
</evidence>
<evidence type="ECO:0000256" key="3">
    <source>
        <dbReference type="SAM" id="MobiDB-lite"/>
    </source>
</evidence>
<protein>
    <recommendedName>
        <fullName evidence="4">PUA domain-containing protein</fullName>
    </recommendedName>
</protein>
<evidence type="ECO:0000256" key="2">
    <source>
        <dbReference type="ARBA" id="ARBA00022490"/>
    </source>
</evidence>
<feature type="compositionally biased region" description="Acidic residues" evidence="3">
    <location>
        <begin position="311"/>
        <end position="327"/>
    </location>
</feature>
<dbReference type="NCBIfam" id="TIGR00451">
    <property type="entry name" value="unchar_dom_2"/>
    <property type="match status" value="1"/>
</dbReference>
<dbReference type="CDD" id="cd11609">
    <property type="entry name" value="MCT1_N"/>
    <property type="match status" value="1"/>
</dbReference>
<dbReference type="InterPro" id="IPR015947">
    <property type="entry name" value="PUA-like_sf"/>
</dbReference>
<comment type="caution">
    <text evidence="5">The sequence shown here is derived from an EMBL/GenBank/DDBJ whole genome shotgun (WGS) entry which is preliminary data.</text>
</comment>
<feature type="region of interest" description="Disordered" evidence="3">
    <location>
        <begin position="242"/>
        <end position="341"/>
    </location>
</feature>
<organism evidence="5 6">
    <name type="scientific">Mucor flavus</name>
    <dbReference type="NCBI Taxonomy" id="439312"/>
    <lineage>
        <taxon>Eukaryota</taxon>
        <taxon>Fungi</taxon>
        <taxon>Fungi incertae sedis</taxon>
        <taxon>Mucoromycota</taxon>
        <taxon>Mucoromycotina</taxon>
        <taxon>Mucoromycetes</taxon>
        <taxon>Mucorales</taxon>
        <taxon>Mucorineae</taxon>
        <taxon>Mucoraceae</taxon>
        <taxon>Mucor</taxon>
    </lineage>
</organism>
<evidence type="ECO:0000259" key="4">
    <source>
        <dbReference type="SMART" id="SM00359"/>
    </source>
</evidence>
<feature type="compositionally biased region" description="Basic and acidic residues" evidence="3">
    <location>
        <begin position="280"/>
        <end position="297"/>
    </location>
</feature>
<feature type="domain" description="PUA" evidence="4">
    <location>
        <begin position="93"/>
        <end position="172"/>
    </location>
</feature>
<dbReference type="Gene3D" id="3.10.400.20">
    <property type="match status" value="1"/>
</dbReference>
<dbReference type="SMART" id="SM00359">
    <property type="entry name" value="PUA"/>
    <property type="match status" value="1"/>
</dbReference>
<feature type="compositionally biased region" description="Basic residues" evidence="3">
    <location>
        <begin position="332"/>
        <end position="341"/>
    </location>
</feature>
<proteinExistence type="predicted"/>
<dbReference type="PANTHER" id="PTHR22798">
    <property type="entry name" value="MCT-1 PROTEIN"/>
    <property type="match status" value="1"/>
</dbReference>
<reference evidence="5 6" key="1">
    <citation type="submission" date="2024-04" db="EMBL/GenBank/DDBJ databases">
        <title>genome sequences of Mucor flavus KT1a and Helicostylum pulchrum KT1b strains isolated from the surface of a dry-aged beef.</title>
        <authorList>
            <person name="Toyotome T."/>
            <person name="Hosono M."/>
            <person name="Torimaru M."/>
            <person name="Fukuda K."/>
            <person name="Mikami N."/>
        </authorList>
    </citation>
    <scope>NUCLEOTIDE SEQUENCE [LARGE SCALE GENOMIC DNA]</scope>
    <source>
        <strain evidence="5 6">KT1a</strain>
    </source>
</reference>
<dbReference type="InterPro" id="IPR004521">
    <property type="entry name" value="Uncharacterised_CHP00451"/>
</dbReference>
<accession>A0ABP9YTR5</accession>
<dbReference type="Pfam" id="PF01472">
    <property type="entry name" value="PUA"/>
    <property type="match status" value="1"/>
</dbReference>
<feature type="compositionally biased region" description="Acidic residues" evidence="3">
    <location>
        <begin position="251"/>
        <end position="263"/>
    </location>
</feature>
<dbReference type="Pfam" id="PF17832">
    <property type="entry name" value="Pre-PUA"/>
    <property type="match status" value="1"/>
</dbReference>
<dbReference type="PANTHER" id="PTHR22798:SF0">
    <property type="entry name" value="MALIGNANT T-CELL-AMPLIFIED SEQUENCE 1"/>
    <property type="match status" value="1"/>
</dbReference>
<dbReference type="Proteomes" id="UP001473302">
    <property type="component" value="Unassembled WGS sequence"/>
</dbReference>
<gene>
    <name evidence="5" type="ORF">MFLAVUS_003677</name>
</gene>
<dbReference type="SUPFAM" id="SSF88697">
    <property type="entry name" value="PUA domain-like"/>
    <property type="match status" value="1"/>
</dbReference>
<dbReference type="InterPro" id="IPR016437">
    <property type="entry name" value="MCT-1/Tma20"/>
</dbReference>
<name>A0ABP9YTR5_9FUNG</name>
<comment type="subcellular location">
    <subcellularLocation>
        <location evidence="1">Cytoplasm</location>
    </subcellularLocation>
</comment>
<evidence type="ECO:0000313" key="5">
    <source>
        <dbReference type="EMBL" id="GAA5810257.1"/>
    </source>
</evidence>
<dbReference type="PROSITE" id="PS50890">
    <property type="entry name" value="PUA"/>
    <property type="match status" value="1"/>
</dbReference>
<evidence type="ECO:0000313" key="6">
    <source>
        <dbReference type="Proteomes" id="UP001473302"/>
    </source>
</evidence>
<dbReference type="InterPro" id="IPR041366">
    <property type="entry name" value="Pre-PUA"/>
</dbReference>